<evidence type="ECO:0000256" key="2">
    <source>
        <dbReference type="ARBA" id="ARBA00022692"/>
    </source>
</evidence>
<keyword evidence="6 8" id="KW-0675">Receptor</keyword>
<keyword evidence="5 10" id="KW-0472">Membrane</keyword>
<dbReference type="Proteomes" id="UP000749559">
    <property type="component" value="Unassembled WGS sequence"/>
</dbReference>
<dbReference type="PRINTS" id="PR00237">
    <property type="entry name" value="GPCRRHODOPSN"/>
</dbReference>
<dbReference type="PANTHER" id="PTHR45695:SF15">
    <property type="entry name" value="OPSIN RH2"/>
    <property type="match status" value="1"/>
</dbReference>
<dbReference type="OrthoDB" id="2105199at2759"/>
<feature type="region of interest" description="Disordered" evidence="9">
    <location>
        <begin position="368"/>
        <end position="409"/>
    </location>
</feature>
<keyword evidence="7 8" id="KW-0807">Transducer</keyword>
<keyword evidence="2 8" id="KW-0812">Transmembrane</keyword>
<protein>
    <submittedName>
        <fullName evidence="11">Uncharacterized protein</fullName>
    </submittedName>
</protein>
<evidence type="ECO:0000256" key="9">
    <source>
        <dbReference type="SAM" id="MobiDB-lite"/>
    </source>
</evidence>
<evidence type="ECO:0000256" key="7">
    <source>
        <dbReference type="ARBA" id="ARBA00023224"/>
    </source>
</evidence>
<comment type="subcellular location">
    <subcellularLocation>
        <location evidence="1">Membrane</location>
        <topology evidence="1">Multi-pass membrane protein</topology>
    </subcellularLocation>
</comment>
<name>A0A8J1XZJ4_OWEFU</name>
<dbReference type="InterPro" id="IPR017452">
    <property type="entry name" value="GPCR_Rhodpsn_7TM"/>
</dbReference>
<evidence type="ECO:0000313" key="12">
    <source>
        <dbReference type="Proteomes" id="UP000749559"/>
    </source>
</evidence>
<proteinExistence type="inferred from homology"/>
<feature type="transmembrane region" description="Helical" evidence="10">
    <location>
        <begin position="427"/>
        <end position="446"/>
    </location>
</feature>
<feature type="transmembrane region" description="Helical" evidence="10">
    <location>
        <begin position="61"/>
        <end position="86"/>
    </location>
</feature>
<feature type="transmembrane region" description="Helical" evidence="10">
    <location>
        <begin position="466"/>
        <end position="486"/>
    </location>
</feature>
<sequence>MTLLKNIKEIIQHHRTLGRHGFNQDGAINNHNNFTSNSLVYDLDSIKQFQMINPLTTSANIISGILLIPTFLVGLLGNVLVIFTFVKNKHLRTSNNTLITNLSVSDVFACGLAVPLAFAVTVINTSGNVLGLPWCKLQTFISTSCNFVTLITLIAISIERYKIIVGPQTRLQYFDARRKLATFTSWIVGVLIATLEVAIPNTTSTFFERCLMRKHLDEATVPLLMYTLVPLGVISLLLVTVVYVRIIFIVRKHVHPQVNKVGDLSNRPNSPTPSAGNASELFKLKIRKRWAALAALALEKANTNTILTMKRTIGGPPIETQDFSSFTSVSMIHDKQSKVNPETSGMDKPQSTSKFGLVRKRSYASLSNTLEDQRDTVDSTSKPIPNKEEKNKNGFIKSITPPITPKNEPDIVTRDQSMQSVAARRSMYIVTAFILSWAPLPIVIIAKKISQNSSDAYSQLFGDLETIGYCLMFSTRALHPVLYANYSKEFRREFSNMWRQLCHPHWSQHDRH</sequence>
<feature type="transmembrane region" description="Helical" evidence="10">
    <location>
        <begin position="219"/>
        <end position="244"/>
    </location>
</feature>
<evidence type="ECO:0000256" key="6">
    <source>
        <dbReference type="ARBA" id="ARBA00023170"/>
    </source>
</evidence>
<dbReference type="SMART" id="SM01381">
    <property type="entry name" value="7TM_GPCR_Srsx"/>
    <property type="match status" value="1"/>
</dbReference>
<dbReference type="Gene3D" id="1.20.1070.10">
    <property type="entry name" value="Rhodopsin 7-helix transmembrane proteins"/>
    <property type="match status" value="2"/>
</dbReference>
<keyword evidence="12" id="KW-1185">Reference proteome</keyword>
<reference evidence="11" key="1">
    <citation type="submission" date="2022-03" db="EMBL/GenBank/DDBJ databases">
        <authorList>
            <person name="Martin C."/>
        </authorList>
    </citation>
    <scope>NUCLEOTIDE SEQUENCE</scope>
</reference>
<keyword evidence="4 8" id="KW-0297">G-protein coupled receptor</keyword>
<dbReference type="Pfam" id="PF00001">
    <property type="entry name" value="7tm_1"/>
    <property type="match status" value="1"/>
</dbReference>
<accession>A0A8J1XZJ4</accession>
<evidence type="ECO:0000256" key="1">
    <source>
        <dbReference type="ARBA" id="ARBA00004141"/>
    </source>
</evidence>
<evidence type="ECO:0000256" key="4">
    <source>
        <dbReference type="ARBA" id="ARBA00023040"/>
    </source>
</evidence>
<evidence type="ECO:0000256" key="5">
    <source>
        <dbReference type="ARBA" id="ARBA00023136"/>
    </source>
</evidence>
<feature type="transmembrane region" description="Helical" evidence="10">
    <location>
        <begin position="98"/>
        <end position="120"/>
    </location>
</feature>
<gene>
    <name evidence="11" type="ORF">OFUS_LOCUS19167</name>
</gene>
<evidence type="ECO:0000256" key="10">
    <source>
        <dbReference type="SAM" id="Phobius"/>
    </source>
</evidence>
<evidence type="ECO:0000256" key="8">
    <source>
        <dbReference type="RuleBase" id="RU000688"/>
    </source>
</evidence>
<dbReference type="AlphaFoldDB" id="A0A8J1XZJ4"/>
<dbReference type="GO" id="GO:0005886">
    <property type="term" value="C:plasma membrane"/>
    <property type="evidence" value="ECO:0007669"/>
    <property type="project" value="TreeGrafter"/>
</dbReference>
<dbReference type="PANTHER" id="PTHR45695">
    <property type="entry name" value="LEUCOKININ RECEPTOR-RELATED"/>
    <property type="match status" value="1"/>
</dbReference>
<dbReference type="GO" id="GO:0004930">
    <property type="term" value="F:G protein-coupled receptor activity"/>
    <property type="evidence" value="ECO:0007669"/>
    <property type="project" value="UniProtKB-KW"/>
</dbReference>
<dbReference type="EMBL" id="CAIIXF020000009">
    <property type="protein sequence ID" value="CAH1794482.1"/>
    <property type="molecule type" value="Genomic_DNA"/>
</dbReference>
<dbReference type="PROSITE" id="PS00237">
    <property type="entry name" value="G_PROTEIN_RECEP_F1_1"/>
    <property type="match status" value="1"/>
</dbReference>
<comment type="similarity">
    <text evidence="8">Belongs to the G-protein coupled receptor 1 family.</text>
</comment>
<comment type="caution">
    <text evidence="11">The sequence shown here is derived from an EMBL/GenBank/DDBJ whole genome shotgun (WGS) entry which is preliminary data.</text>
</comment>
<keyword evidence="3 10" id="KW-1133">Transmembrane helix</keyword>
<evidence type="ECO:0000313" key="11">
    <source>
        <dbReference type="EMBL" id="CAH1794482.1"/>
    </source>
</evidence>
<dbReference type="CDD" id="cd00637">
    <property type="entry name" value="7tm_classA_rhodopsin-like"/>
    <property type="match status" value="1"/>
</dbReference>
<organism evidence="11 12">
    <name type="scientific">Owenia fusiformis</name>
    <name type="common">Polychaete worm</name>
    <dbReference type="NCBI Taxonomy" id="6347"/>
    <lineage>
        <taxon>Eukaryota</taxon>
        <taxon>Metazoa</taxon>
        <taxon>Spiralia</taxon>
        <taxon>Lophotrochozoa</taxon>
        <taxon>Annelida</taxon>
        <taxon>Polychaeta</taxon>
        <taxon>Sedentaria</taxon>
        <taxon>Canalipalpata</taxon>
        <taxon>Sabellida</taxon>
        <taxon>Oweniida</taxon>
        <taxon>Oweniidae</taxon>
        <taxon>Owenia</taxon>
    </lineage>
</organism>
<feature type="transmembrane region" description="Helical" evidence="10">
    <location>
        <begin position="140"/>
        <end position="159"/>
    </location>
</feature>
<dbReference type="PROSITE" id="PS50262">
    <property type="entry name" value="G_PROTEIN_RECEP_F1_2"/>
    <property type="match status" value="1"/>
</dbReference>
<dbReference type="InterPro" id="IPR000276">
    <property type="entry name" value="GPCR_Rhodpsn"/>
</dbReference>
<evidence type="ECO:0000256" key="3">
    <source>
        <dbReference type="ARBA" id="ARBA00022989"/>
    </source>
</evidence>
<feature type="transmembrane region" description="Helical" evidence="10">
    <location>
        <begin position="180"/>
        <end position="199"/>
    </location>
</feature>
<dbReference type="SUPFAM" id="SSF81321">
    <property type="entry name" value="Family A G protein-coupled receptor-like"/>
    <property type="match status" value="1"/>
</dbReference>